<dbReference type="OrthoDB" id="73612at2759"/>
<evidence type="ECO:0000256" key="5">
    <source>
        <dbReference type="SAM" id="MobiDB-lite"/>
    </source>
</evidence>
<dbReference type="Pfam" id="PF08700">
    <property type="entry name" value="VPS51_Exo84_N"/>
    <property type="match status" value="1"/>
</dbReference>
<feature type="transmembrane region" description="Helical" evidence="6">
    <location>
        <begin position="88"/>
        <end position="105"/>
    </location>
</feature>
<dbReference type="GO" id="GO:0016020">
    <property type="term" value="C:membrane"/>
    <property type="evidence" value="ECO:0007669"/>
    <property type="project" value="UniProtKB-SubCell"/>
</dbReference>
<dbReference type="PANTHER" id="PTHR13377:SF3">
    <property type="entry name" value="TRANSMEMBRANE PROTEIN 115"/>
    <property type="match status" value="1"/>
</dbReference>
<feature type="transmembrane region" description="Helical" evidence="6">
    <location>
        <begin position="155"/>
        <end position="171"/>
    </location>
</feature>
<dbReference type="SUPFAM" id="SSF144091">
    <property type="entry name" value="Rhomboid-like"/>
    <property type="match status" value="1"/>
</dbReference>
<keyword evidence="3 6" id="KW-1133">Transmembrane helix</keyword>
<sequence>MAVLSSPLVLIQSIPPVTRAFTAATFVSSALYAYLCWKGLGSEAAYYMTLVPGSALFAPWTLLTSAFVETSIFEVSSAHPCAGLPFSAPQFVASIVFVPAALKYLERLWGSIETIKFIVASVVASNIIAFGFNWIEFVATQKADLFLYGMRYHGQMSLQIALLVAFTQLIPEHQVQFFGVIKARVKTLPMAYLTLSTVLCILGFQCPWIIIQFGWFVGWVYLRFYKKNTSESTGGIDTYGDRSETFSLVSWFPPFMHYPLTILGNFVYSLATRFHLIPNSGADVELGGYSQVPTNPRAEAERRRAMALKALDQRLANTASPVASQSANAAPSQSRPPSTVARSESGGSSSSQSTNGRPDRSKGLNESDDSSRQSCGQFVAMTSSTSVASARSLLSPQSNGHVSLDGISTSPVAAPTPTTFRTSLASAKVPDDNSSLRPEELFTKYSVFEVKAVQQRLRADADAKQEELRQMVGERYRDLLQASSSIISIAASSQRVVDALKESKETILSQHPLPAPPKTAAIDGLDDRHLYTLQVLSAHIKLLLDAPEHLWRLIERKKYFHAAWLFLLARVVHRALVRNDDADEQSWVSEGVDVLSEFPLVQRQWDVVSQFRSQIIHKSTLSLRESSLSTEETCAILLTLHLLDSRPLSETLSTLFAQRSKTLQSSLSWHQSSDAIEHAEDQSTVSTREVTQAMKNVLNTISLTVTTVRTLFQDSNSRPCLIIRVLETIQADSFGSDVQSNDLPSDLLLSTKSLLTQLTSSANFQLLPPNLRTYKPYIDLDSSSASLSKPDFSRRLQDWFHISCKQWREASEKWLSGLQSVKDIWSLRASLRRCIPGSGLEEVQKDHIYIALDELCHARITMVWQRTLSAAEKQFKDSLRENVLSSERQKPLGLVTSIIQMHLVLINIADMSPETFLFQPPPIPVLSQTVKSFVDTPFQRYQLSLKKQLVNRSSRLDSVISTLEQCAKTIQLDFSQLKANTNGKSTAFVQRLKGSYEPIATKLSAKVVVFVDEMAIEATNTAGSGPSQLAFLSRVTTDLANSSLFAQNIGCDQESANDFRHKMNLISEKIVHKWRGLVVDSIIQQNRSFPRPSLSQTPGPSPRLFQALLLLCDNIRQLGVLLRLQRQNVIVQDLLCSFIVSWLRENIELEDLGQTLHDLAFLRALLLENGKSRSEASELIEKRLGTLLQERTSHPDIEQLASDYLARTQTLFSLLLPPRPPMQETPFLQFGTPSGAQTHAAAIDLAKPSPRFGMLLVGKA</sequence>
<evidence type="ECO:0000313" key="8">
    <source>
        <dbReference type="Proteomes" id="UP000284706"/>
    </source>
</evidence>
<comment type="caution">
    <text evidence="7">The sequence shown here is derived from an EMBL/GenBank/DDBJ whole genome shotgun (WGS) entry which is preliminary data.</text>
</comment>
<keyword evidence="4 6" id="KW-0472">Membrane</keyword>
<keyword evidence="8" id="KW-1185">Reference proteome</keyword>
<dbReference type="STRING" id="231916.A0A409Y475"/>
<dbReference type="AlphaFoldDB" id="A0A409Y475"/>
<feature type="compositionally biased region" description="Basic and acidic residues" evidence="5">
    <location>
        <begin position="357"/>
        <end position="371"/>
    </location>
</feature>
<gene>
    <name evidence="7" type="ORF">CVT26_012946</name>
</gene>
<feature type="compositionally biased region" description="Low complexity" evidence="5">
    <location>
        <begin position="319"/>
        <end position="353"/>
    </location>
</feature>
<evidence type="ECO:0000256" key="2">
    <source>
        <dbReference type="ARBA" id="ARBA00022692"/>
    </source>
</evidence>
<protein>
    <submittedName>
        <fullName evidence="7">Uncharacterized protein</fullName>
    </submittedName>
</protein>
<dbReference type="InParanoid" id="A0A409Y475"/>
<feature type="transmembrane region" description="Helical" evidence="6">
    <location>
        <begin position="20"/>
        <end position="37"/>
    </location>
</feature>
<evidence type="ECO:0000313" key="7">
    <source>
        <dbReference type="EMBL" id="PPQ97836.1"/>
    </source>
</evidence>
<dbReference type="EMBL" id="NHYE01001182">
    <property type="protein sequence ID" value="PPQ97836.1"/>
    <property type="molecule type" value="Genomic_DNA"/>
</dbReference>
<dbReference type="Pfam" id="PF08551">
    <property type="entry name" value="DUF1751"/>
    <property type="match status" value="1"/>
</dbReference>
<keyword evidence="2 6" id="KW-0812">Transmembrane</keyword>
<dbReference type="Proteomes" id="UP000284706">
    <property type="component" value="Unassembled WGS sequence"/>
</dbReference>
<evidence type="ECO:0000256" key="4">
    <source>
        <dbReference type="ARBA" id="ARBA00023136"/>
    </source>
</evidence>
<proteinExistence type="predicted"/>
<dbReference type="GO" id="GO:0005794">
    <property type="term" value="C:Golgi apparatus"/>
    <property type="evidence" value="ECO:0007669"/>
    <property type="project" value="TreeGrafter"/>
</dbReference>
<dbReference type="GO" id="GO:0006890">
    <property type="term" value="P:retrograde vesicle-mediated transport, Golgi to endoplasmic reticulum"/>
    <property type="evidence" value="ECO:0007669"/>
    <property type="project" value="InterPro"/>
</dbReference>
<dbReference type="InterPro" id="IPR035952">
    <property type="entry name" value="Rhomboid-like_sf"/>
</dbReference>
<evidence type="ECO:0000256" key="6">
    <source>
        <dbReference type="SAM" id="Phobius"/>
    </source>
</evidence>
<accession>A0A409Y475</accession>
<dbReference type="PANTHER" id="PTHR13377">
    <property type="entry name" value="PLACENTAL PROTEIN 6"/>
    <property type="match status" value="1"/>
</dbReference>
<feature type="region of interest" description="Disordered" evidence="5">
    <location>
        <begin position="396"/>
        <end position="415"/>
    </location>
</feature>
<evidence type="ECO:0000256" key="1">
    <source>
        <dbReference type="ARBA" id="ARBA00004141"/>
    </source>
</evidence>
<dbReference type="SMART" id="SM01160">
    <property type="entry name" value="DUF1751"/>
    <property type="match status" value="1"/>
</dbReference>
<dbReference type="InterPro" id="IPR013861">
    <property type="entry name" value="TMEM115/Pdh1/Rbl19"/>
</dbReference>
<feature type="transmembrane region" description="Helical" evidence="6">
    <location>
        <begin position="117"/>
        <end position="135"/>
    </location>
</feature>
<dbReference type="FunFam" id="1.20.1540.10:FF:000004">
    <property type="entry name" value="Transmembrane protein 115"/>
    <property type="match status" value="1"/>
</dbReference>
<comment type="subcellular location">
    <subcellularLocation>
        <location evidence="1">Membrane</location>
        <topology evidence="1">Multi-pass membrane protein</topology>
    </subcellularLocation>
</comment>
<organism evidence="7 8">
    <name type="scientific">Gymnopilus dilepis</name>
    <dbReference type="NCBI Taxonomy" id="231916"/>
    <lineage>
        <taxon>Eukaryota</taxon>
        <taxon>Fungi</taxon>
        <taxon>Dikarya</taxon>
        <taxon>Basidiomycota</taxon>
        <taxon>Agaricomycotina</taxon>
        <taxon>Agaricomycetes</taxon>
        <taxon>Agaricomycetidae</taxon>
        <taxon>Agaricales</taxon>
        <taxon>Agaricineae</taxon>
        <taxon>Hymenogastraceae</taxon>
        <taxon>Gymnopilus</taxon>
    </lineage>
</organism>
<feature type="transmembrane region" description="Helical" evidence="6">
    <location>
        <begin position="192"/>
        <end position="222"/>
    </location>
</feature>
<evidence type="ECO:0000256" key="3">
    <source>
        <dbReference type="ARBA" id="ARBA00022989"/>
    </source>
</evidence>
<reference evidence="7 8" key="1">
    <citation type="journal article" date="2018" name="Evol. Lett.">
        <title>Horizontal gene cluster transfer increased hallucinogenic mushroom diversity.</title>
        <authorList>
            <person name="Reynolds H.T."/>
            <person name="Vijayakumar V."/>
            <person name="Gluck-Thaler E."/>
            <person name="Korotkin H.B."/>
            <person name="Matheny P.B."/>
            <person name="Slot J.C."/>
        </authorList>
    </citation>
    <scope>NUCLEOTIDE SEQUENCE [LARGE SCALE GENOMIC DNA]</scope>
    <source>
        <strain evidence="7 8">SRW20</strain>
    </source>
</reference>
<feature type="region of interest" description="Disordered" evidence="5">
    <location>
        <begin position="317"/>
        <end position="374"/>
    </location>
</feature>
<name>A0A409Y475_9AGAR</name>
<feature type="transmembrane region" description="Helical" evidence="6">
    <location>
        <begin position="44"/>
        <end position="68"/>
    </location>
</feature>